<dbReference type="RefSeq" id="WP_129472347.1">
    <property type="nucleotide sequence ID" value="NZ_SAWZ01000011.1"/>
</dbReference>
<sequence>MRAPLSTETPVRVLMVLEAAYPAQRGGGAEAQVRTLSRALRARGHRVTVLAPQLRDGLQGRVCRVDGVPVVRLRYPHIRLFSGPLLWLTLAAFLVRRRHRYDAWHVHIAHRMGAVCALLGSWLDKRVLAKVSGWWELEMGTLAPNAPFWDRIAYKALLRIGTWQVISQRIAKTLAARGIPAERIAAIPNAVDTQRFAGVTRAPDAPARFVFIGRLEKEKGLDTLLDAFSDIAPAHPQASLLVVGTGSLEEGLKARAQALGIATQVDFAGHRNDIERVLADANLGVLPSRIEGLSNTLLESMASGLPMVASRISGNEDFVRAETGWLFEPGDRAGLAQALAQAAALPAHARQAMGEAARVAVERQAGLERVLARLLAIYRGQPAPVQERSALAGTGI</sequence>
<proteinExistence type="predicted"/>
<evidence type="ECO:0000313" key="3">
    <source>
        <dbReference type="EMBL" id="RXR00885.1"/>
    </source>
</evidence>
<organism evidence="3 4">
    <name type="scientific">Pseudoxanthomonas composti</name>
    <dbReference type="NCBI Taxonomy" id="2137479"/>
    <lineage>
        <taxon>Bacteria</taxon>
        <taxon>Pseudomonadati</taxon>
        <taxon>Pseudomonadota</taxon>
        <taxon>Gammaproteobacteria</taxon>
        <taxon>Lysobacterales</taxon>
        <taxon>Lysobacteraceae</taxon>
        <taxon>Pseudoxanthomonas</taxon>
    </lineage>
</organism>
<feature type="domain" description="Glycosyl transferase family 1" evidence="1">
    <location>
        <begin position="199"/>
        <end position="358"/>
    </location>
</feature>
<dbReference type="SUPFAM" id="SSF53756">
    <property type="entry name" value="UDP-Glycosyltransferase/glycogen phosphorylase"/>
    <property type="match status" value="1"/>
</dbReference>
<dbReference type="InterPro" id="IPR001296">
    <property type="entry name" value="Glyco_trans_1"/>
</dbReference>
<reference evidence="3 4" key="1">
    <citation type="submission" date="2019-01" db="EMBL/GenBank/DDBJ databases">
        <title>Pseudoxanthomonas composti sp. nov., isolated from compost.</title>
        <authorList>
            <person name="Yang G."/>
        </authorList>
    </citation>
    <scope>NUCLEOTIDE SEQUENCE [LARGE SCALE GENOMIC DNA]</scope>
    <source>
        <strain evidence="3 4">GSS15</strain>
    </source>
</reference>
<evidence type="ECO:0000259" key="1">
    <source>
        <dbReference type="Pfam" id="PF00534"/>
    </source>
</evidence>
<dbReference type="Gene3D" id="3.40.50.2000">
    <property type="entry name" value="Glycogen Phosphorylase B"/>
    <property type="match status" value="2"/>
</dbReference>
<feature type="domain" description="Glycosyltransferase subfamily 4-like N-terminal" evidence="2">
    <location>
        <begin position="27"/>
        <end position="195"/>
    </location>
</feature>
<dbReference type="InterPro" id="IPR028098">
    <property type="entry name" value="Glyco_trans_4-like_N"/>
</dbReference>
<dbReference type="InterPro" id="IPR050194">
    <property type="entry name" value="Glycosyltransferase_grp1"/>
</dbReference>
<dbReference type="PANTHER" id="PTHR45947:SF3">
    <property type="entry name" value="SULFOQUINOVOSYL TRANSFERASE SQD2"/>
    <property type="match status" value="1"/>
</dbReference>
<keyword evidence="3" id="KW-0808">Transferase</keyword>
<dbReference type="AlphaFoldDB" id="A0A4Q1JRR0"/>
<dbReference type="PANTHER" id="PTHR45947">
    <property type="entry name" value="SULFOQUINOVOSYL TRANSFERASE SQD2"/>
    <property type="match status" value="1"/>
</dbReference>
<evidence type="ECO:0000259" key="2">
    <source>
        <dbReference type="Pfam" id="PF13439"/>
    </source>
</evidence>
<comment type="caution">
    <text evidence="3">The sequence shown here is derived from an EMBL/GenBank/DDBJ whole genome shotgun (WGS) entry which is preliminary data.</text>
</comment>
<protein>
    <submittedName>
        <fullName evidence="3">Glycosyltransferase family 1 protein</fullName>
    </submittedName>
</protein>
<accession>A0A4Q1JRR0</accession>
<dbReference type="Pfam" id="PF00534">
    <property type="entry name" value="Glycos_transf_1"/>
    <property type="match status" value="1"/>
</dbReference>
<keyword evidence="4" id="KW-1185">Reference proteome</keyword>
<dbReference type="GO" id="GO:0016757">
    <property type="term" value="F:glycosyltransferase activity"/>
    <property type="evidence" value="ECO:0007669"/>
    <property type="project" value="InterPro"/>
</dbReference>
<evidence type="ECO:0000313" key="4">
    <source>
        <dbReference type="Proteomes" id="UP000289784"/>
    </source>
</evidence>
<dbReference type="CDD" id="cd03801">
    <property type="entry name" value="GT4_PimA-like"/>
    <property type="match status" value="1"/>
</dbReference>
<gene>
    <name evidence="3" type="ORF">EPA99_16505</name>
</gene>
<dbReference type="Pfam" id="PF13439">
    <property type="entry name" value="Glyco_transf_4"/>
    <property type="match status" value="1"/>
</dbReference>
<dbReference type="EMBL" id="SAWZ01000011">
    <property type="protein sequence ID" value="RXR00885.1"/>
    <property type="molecule type" value="Genomic_DNA"/>
</dbReference>
<dbReference type="OrthoDB" id="5290958at2"/>
<dbReference type="Proteomes" id="UP000289784">
    <property type="component" value="Unassembled WGS sequence"/>
</dbReference>
<name>A0A4Q1JRR0_9GAMM</name>